<evidence type="ECO:0000313" key="7">
    <source>
        <dbReference type="Proteomes" id="UP000672032"/>
    </source>
</evidence>
<comment type="subcellular location">
    <subcellularLocation>
        <location evidence="1">Nucleus</location>
    </subcellularLocation>
</comment>
<dbReference type="PANTHER" id="PTHR47338:SF9">
    <property type="entry name" value="ZN(II)2CYS6 TRANSCRIPTION FACTOR (EUROFUNG)"/>
    <property type="match status" value="1"/>
</dbReference>
<dbReference type="InterPro" id="IPR050815">
    <property type="entry name" value="TF_fung"/>
</dbReference>
<dbReference type="GO" id="GO:0000981">
    <property type="term" value="F:DNA-binding transcription factor activity, RNA polymerase II-specific"/>
    <property type="evidence" value="ECO:0007669"/>
    <property type="project" value="InterPro"/>
</dbReference>
<dbReference type="GO" id="GO:0005634">
    <property type="term" value="C:nucleus"/>
    <property type="evidence" value="ECO:0007669"/>
    <property type="project" value="UniProtKB-SubCell"/>
</dbReference>
<dbReference type="PANTHER" id="PTHR47338">
    <property type="entry name" value="ZN(II)2CYS6 TRANSCRIPTION FACTOR (EUROFUNG)-RELATED"/>
    <property type="match status" value="1"/>
</dbReference>
<evidence type="ECO:0000256" key="5">
    <source>
        <dbReference type="ARBA" id="ARBA00023242"/>
    </source>
</evidence>
<evidence type="ECO:0000256" key="4">
    <source>
        <dbReference type="ARBA" id="ARBA00023163"/>
    </source>
</evidence>
<dbReference type="Proteomes" id="UP000672032">
    <property type="component" value="Chromosome 4"/>
</dbReference>
<evidence type="ECO:0008006" key="8">
    <source>
        <dbReference type="Google" id="ProtNLM"/>
    </source>
</evidence>
<evidence type="ECO:0000313" key="6">
    <source>
        <dbReference type="EMBL" id="QSZ34383.1"/>
    </source>
</evidence>
<evidence type="ECO:0000256" key="1">
    <source>
        <dbReference type="ARBA" id="ARBA00004123"/>
    </source>
</evidence>
<name>A0A8A3PH66_9HELO</name>
<dbReference type="EMBL" id="CP063408">
    <property type="protein sequence ID" value="QSZ34383.1"/>
    <property type="molecule type" value="Genomic_DNA"/>
</dbReference>
<keyword evidence="2" id="KW-0479">Metal-binding</keyword>
<keyword evidence="4" id="KW-0804">Transcription</keyword>
<gene>
    <name evidence="6" type="ORF">DSL72_005975</name>
</gene>
<organism evidence="6 7">
    <name type="scientific">Monilinia vaccinii-corymbosi</name>
    <dbReference type="NCBI Taxonomy" id="61207"/>
    <lineage>
        <taxon>Eukaryota</taxon>
        <taxon>Fungi</taxon>
        <taxon>Dikarya</taxon>
        <taxon>Ascomycota</taxon>
        <taxon>Pezizomycotina</taxon>
        <taxon>Leotiomycetes</taxon>
        <taxon>Helotiales</taxon>
        <taxon>Sclerotiniaceae</taxon>
        <taxon>Monilinia</taxon>
    </lineage>
</organism>
<dbReference type="AlphaFoldDB" id="A0A8A3PH66"/>
<dbReference type="CDD" id="cd12148">
    <property type="entry name" value="fungal_TF_MHR"/>
    <property type="match status" value="1"/>
</dbReference>
<keyword evidence="7" id="KW-1185">Reference proteome</keyword>
<protein>
    <recommendedName>
        <fullName evidence="8">Transcription factor domain-containing protein</fullName>
    </recommendedName>
</protein>
<accession>A0A8A3PH66</accession>
<evidence type="ECO:0000256" key="3">
    <source>
        <dbReference type="ARBA" id="ARBA00023015"/>
    </source>
</evidence>
<dbReference type="OrthoDB" id="424974at2759"/>
<dbReference type="GO" id="GO:0046872">
    <property type="term" value="F:metal ion binding"/>
    <property type="evidence" value="ECO:0007669"/>
    <property type="project" value="UniProtKB-KW"/>
</dbReference>
<evidence type="ECO:0000256" key="2">
    <source>
        <dbReference type="ARBA" id="ARBA00022723"/>
    </source>
</evidence>
<keyword evidence="3" id="KW-0805">Transcription regulation</keyword>
<reference evidence="6" key="1">
    <citation type="submission" date="2020-10" db="EMBL/GenBank/DDBJ databases">
        <title>Genome Sequence of Monilinia vaccinii-corymbosi Sheds Light on Mummy Berry Disease Infection of Blueberry and Mating Type.</title>
        <authorList>
            <person name="Yow A.G."/>
            <person name="Zhang Y."/>
            <person name="Bansal K."/>
            <person name="Eacker S.M."/>
            <person name="Sullivan S."/>
            <person name="Liachko I."/>
            <person name="Cubeta M.A."/>
            <person name="Rollins J.A."/>
            <person name="Ashrafi H."/>
        </authorList>
    </citation>
    <scope>NUCLEOTIDE SEQUENCE</scope>
    <source>
        <strain evidence="6">RL-1</strain>
    </source>
</reference>
<sequence length="237" mass="26263">MNDLNLFEHFIQSASMSERPAKRIRQACEPCRNVTGRVSIERTPVPVPVPVATPTPSRAQETRLRSSSDVNLEERLKSVEAQLAEVLENQASMSRGASRNISHSPALSHSRQAIGPHVPRLSSSKLPPCEVIASIAKTYLLYCDCQPLPLFYRKGFVETLNERDPEVIFSVLALAIRFSDEEDFRDHQIELITGYVEAARSIISGRIFGGRVELSTLQSLCLLSLVDFTSTSYSSGS</sequence>
<proteinExistence type="predicted"/>
<keyword evidence="5" id="KW-0539">Nucleus</keyword>